<evidence type="ECO:0000256" key="1">
    <source>
        <dbReference type="ARBA" id="ARBA00035885"/>
    </source>
</evidence>
<sequence length="363" mass="40838">MQGDLLRSPMHGLINTVNTVGVMGKGIALAFKKAYPDMFADYVQRCRAGKLEMGEPYPFEVVGHLVINFPTKGHWRSVSKLSDIVAGLEYLERHYREWGLRSLAVPPLGCGNGQLEWSVVKPTLIAHLERLDIPVELYAPFGEKIDGPEQLDLWQVPEEAPASRIAPWEVGLVEILARLEREPYRWPVGRVMFQKIAYFATAAGIPTELEYERASYGPFASQLKPAIARLQNNGVITEVQSGSRFEVRVGDTFGNAQKEFGDYLDKWSDAIDATCDLVARFDTTQAEVAATVHFTTKFLARKYGRTPTASEVLRAVELWKVQRKPPLRREDILRAIVNLATRRWIEVQADESIQPALEELSSV</sequence>
<evidence type="ECO:0000313" key="4">
    <source>
        <dbReference type="Proteomes" id="UP000530412"/>
    </source>
</evidence>
<name>A0AA40SCR9_9ACTN</name>
<dbReference type="CDD" id="cd02901">
    <property type="entry name" value="Macro_Poa1p-like"/>
    <property type="match status" value="1"/>
</dbReference>
<dbReference type="RefSeq" id="WP_142194422.1">
    <property type="nucleotide sequence ID" value="NZ_BMSU01000002.1"/>
</dbReference>
<comment type="caution">
    <text evidence="3">The sequence shown here is derived from an EMBL/GenBank/DDBJ whole genome shotgun (WGS) entry which is preliminary data.</text>
</comment>
<dbReference type="PROSITE" id="PS51154">
    <property type="entry name" value="MACRO"/>
    <property type="match status" value="1"/>
</dbReference>
<dbReference type="InterPro" id="IPR043472">
    <property type="entry name" value="Macro_dom-like"/>
</dbReference>
<comment type="catalytic activity">
    <reaction evidence="1">
        <text>an N-(ADP-alpha-D-ribosyl)-thymidine in DNA + H2O = a thymidine in DNA + ADP-D-ribose</text>
        <dbReference type="Rhea" id="RHEA:71655"/>
        <dbReference type="Rhea" id="RHEA-COMP:13556"/>
        <dbReference type="Rhea" id="RHEA-COMP:18051"/>
        <dbReference type="ChEBI" id="CHEBI:15377"/>
        <dbReference type="ChEBI" id="CHEBI:57967"/>
        <dbReference type="ChEBI" id="CHEBI:137386"/>
        <dbReference type="ChEBI" id="CHEBI:191199"/>
    </reaction>
    <physiologicalReaction direction="left-to-right" evidence="1">
        <dbReference type="Rhea" id="RHEA:71656"/>
    </physiologicalReaction>
</comment>
<dbReference type="InterPro" id="IPR002589">
    <property type="entry name" value="Macro_dom"/>
</dbReference>
<gene>
    <name evidence="3" type="ORF">FHS33_002207</name>
</gene>
<dbReference type="SMART" id="SM00506">
    <property type="entry name" value="A1pp"/>
    <property type="match status" value="1"/>
</dbReference>
<dbReference type="PANTHER" id="PTHR12521:SF0">
    <property type="entry name" value="ADP-RIBOSE GLYCOHYDROLASE OARD1"/>
    <property type="match status" value="1"/>
</dbReference>
<accession>A0AA40SCR9</accession>
<dbReference type="PANTHER" id="PTHR12521">
    <property type="entry name" value="PROTEIN C6ORF130"/>
    <property type="match status" value="1"/>
</dbReference>
<dbReference type="AlphaFoldDB" id="A0AA40SCR9"/>
<dbReference type="Pfam" id="PF01661">
    <property type="entry name" value="Macro"/>
    <property type="match status" value="1"/>
</dbReference>
<proteinExistence type="predicted"/>
<reference evidence="3 4" key="1">
    <citation type="submission" date="2020-08" db="EMBL/GenBank/DDBJ databases">
        <title>Genomic Encyclopedia of Type Strains, Phase III (KMG-III): the genomes of soil and plant-associated and newly described type strains.</title>
        <authorList>
            <person name="Whitman W."/>
        </authorList>
    </citation>
    <scope>NUCLEOTIDE SEQUENCE [LARGE SCALE GENOMIC DNA]</scope>
    <source>
        <strain evidence="3 4">CECT 3271</strain>
    </source>
</reference>
<dbReference type="SUPFAM" id="SSF52949">
    <property type="entry name" value="Macro domain-like"/>
    <property type="match status" value="1"/>
</dbReference>
<dbReference type="Proteomes" id="UP000530412">
    <property type="component" value="Unassembled WGS sequence"/>
</dbReference>
<feature type="domain" description="Macro" evidence="2">
    <location>
        <begin position="1"/>
        <end position="146"/>
    </location>
</feature>
<dbReference type="InterPro" id="IPR050892">
    <property type="entry name" value="ADP-ribose_metab_enzymes"/>
</dbReference>
<evidence type="ECO:0000259" key="2">
    <source>
        <dbReference type="PROSITE" id="PS51154"/>
    </source>
</evidence>
<dbReference type="GO" id="GO:0140291">
    <property type="term" value="P:peptidyl-glutamate ADP-deribosylation"/>
    <property type="evidence" value="ECO:0007669"/>
    <property type="project" value="TreeGrafter"/>
</dbReference>
<dbReference type="Gene3D" id="3.40.220.10">
    <property type="entry name" value="Leucine Aminopeptidase, subunit E, domain 1"/>
    <property type="match status" value="1"/>
</dbReference>
<organism evidence="3 4">
    <name type="scientific">Streptomyces calvus</name>
    <dbReference type="NCBI Taxonomy" id="67282"/>
    <lineage>
        <taxon>Bacteria</taxon>
        <taxon>Bacillati</taxon>
        <taxon>Actinomycetota</taxon>
        <taxon>Actinomycetes</taxon>
        <taxon>Kitasatosporales</taxon>
        <taxon>Streptomycetaceae</taxon>
        <taxon>Streptomyces</taxon>
    </lineage>
</organism>
<dbReference type="EMBL" id="JACJIE010000003">
    <property type="protein sequence ID" value="MBA8943801.1"/>
    <property type="molecule type" value="Genomic_DNA"/>
</dbReference>
<protein>
    <submittedName>
        <fullName evidence="3">Uncharacterized protein YwgA/O-acetyl-ADP-ribose deacetylase (Regulator of RNase III)</fullName>
    </submittedName>
</protein>
<evidence type="ECO:0000313" key="3">
    <source>
        <dbReference type="EMBL" id="MBA8943801.1"/>
    </source>
</evidence>